<evidence type="ECO:0000313" key="4">
    <source>
        <dbReference type="Proteomes" id="UP000005095"/>
    </source>
</evidence>
<dbReference type="HOGENOM" id="CLU_009583_2_2_2"/>
<evidence type="ECO:0000259" key="2">
    <source>
        <dbReference type="Pfam" id="PF13439"/>
    </source>
</evidence>
<dbReference type="CDD" id="cd03801">
    <property type="entry name" value="GT4_PimA-like"/>
    <property type="match status" value="1"/>
</dbReference>
<dbReference type="Gene3D" id="3.40.50.2000">
    <property type="entry name" value="Glycogen Phosphorylase B"/>
    <property type="match status" value="2"/>
</dbReference>
<dbReference type="RefSeq" id="WP_004038151.1">
    <property type="nucleotide sequence ID" value="NZ_CM001555.1"/>
</dbReference>
<feature type="domain" description="Glycosyltransferase subfamily 4-like N-terminal" evidence="2">
    <location>
        <begin position="26"/>
        <end position="187"/>
    </location>
</feature>
<dbReference type="SUPFAM" id="SSF53756">
    <property type="entry name" value="UDP-Glycosyltransferase/glycogen phosphorylase"/>
    <property type="match status" value="1"/>
</dbReference>
<name>J1L125_9EURY</name>
<dbReference type="STRING" id="28892.Metli_0753"/>
<dbReference type="InterPro" id="IPR050194">
    <property type="entry name" value="Glycosyltransferase_grp1"/>
</dbReference>
<dbReference type="Proteomes" id="UP000005095">
    <property type="component" value="Chromosome"/>
</dbReference>
<dbReference type="GO" id="GO:0016757">
    <property type="term" value="F:glycosyltransferase activity"/>
    <property type="evidence" value="ECO:0007669"/>
    <property type="project" value="InterPro"/>
</dbReference>
<dbReference type="Pfam" id="PF13439">
    <property type="entry name" value="Glyco_transf_4"/>
    <property type="match status" value="1"/>
</dbReference>
<proteinExistence type="predicted"/>
<protein>
    <submittedName>
        <fullName evidence="3">Glycosyl transferase group 1</fullName>
    </submittedName>
</protein>
<feature type="domain" description="Glycosyl transferase family 1" evidence="1">
    <location>
        <begin position="199"/>
        <end position="342"/>
    </location>
</feature>
<organism evidence="3 4">
    <name type="scientific">Methanofollis liminatans DSM 4140</name>
    <dbReference type="NCBI Taxonomy" id="28892"/>
    <lineage>
        <taxon>Archaea</taxon>
        <taxon>Methanobacteriati</taxon>
        <taxon>Methanobacteriota</taxon>
        <taxon>Stenosarchaea group</taxon>
        <taxon>Methanomicrobia</taxon>
        <taxon>Methanomicrobiales</taxon>
        <taxon>Methanomicrobiaceae</taxon>
        <taxon>Methanofollis</taxon>
    </lineage>
</organism>
<dbReference type="PANTHER" id="PTHR45947">
    <property type="entry name" value="SULFOQUINOVOSYL TRANSFERASE SQD2"/>
    <property type="match status" value="1"/>
</dbReference>
<evidence type="ECO:0000313" key="3">
    <source>
        <dbReference type="EMBL" id="EJG06717.1"/>
    </source>
</evidence>
<gene>
    <name evidence="3" type="ORF">Metli_0753</name>
</gene>
<dbReference type="InterPro" id="IPR001296">
    <property type="entry name" value="Glyco_trans_1"/>
</dbReference>
<dbReference type="EMBL" id="CM001555">
    <property type="protein sequence ID" value="EJG06717.1"/>
    <property type="molecule type" value="Genomic_DNA"/>
</dbReference>
<dbReference type="InterPro" id="IPR028098">
    <property type="entry name" value="Glyco_trans_4-like_N"/>
</dbReference>
<keyword evidence="4" id="KW-1185">Reference proteome</keyword>
<dbReference type="OrthoDB" id="132546at2157"/>
<dbReference type="Pfam" id="PF00534">
    <property type="entry name" value="Glycos_transf_1"/>
    <property type="match status" value="1"/>
</dbReference>
<evidence type="ECO:0000259" key="1">
    <source>
        <dbReference type="Pfam" id="PF00534"/>
    </source>
</evidence>
<dbReference type="AlphaFoldDB" id="J1L125"/>
<dbReference type="PANTHER" id="PTHR45947:SF3">
    <property type="entry name" value="SULFOQUINOVOSYL TRANSFERASE SQD2"/>
    <property type="match status" value="1"/>
</dbReference>
<reference evidence="3 4" key="1">
    <citation type="submission" date="2011-08" db="EMBL/GenBank/DDBJ databases">
        <title>The complete genome of Methanofollis liminatans DSM 4140.</title>
        <authorList>
            <consortium name="US DOE Joint Genome Institute (JGI-PGF)"/>
            <person name="Lucas S."/>
            <person name="Han J."/>
            <person name="Lapidus A."/>
            <person name="Bruce D."/>
            <person name="Goodwin L."/>
            <person name="Pitluck S."/>
            <person name="Peters L."/>
            <person name="Kyrpides N."/>
            <person name="Mavromatis K."/>
            <person name="Ivanova N."/>
            <person name="Mikhailova N."/>
            <person name="Lu M."/>
            <person name="Detter J.C."/>
            <person name="Tapia R."/>
            <person name="Han C."/>
            <person name="Land M."/>
            <person name="Hauser L."/>
            <person name="Markowitz V."/>
            <person name="Cheng J.-F."/>
            <person name="Hugenholtz P."/>
            <person name="Woyke T."/>
            <person name="Wu D."/>
            <person name="Spring S."/>
            <person name="Schuler E."/>
            <person name="Brambilla E."/>
            <person name="Klenk H.-P."/>
            <person name="Eisen J.A."/>
        </authorList>
    </citation>
    <scope>NUCLEOTIDE SEQUENCE [LARGE SCALE GENOMIC DNA]</scope>
    <source>
        <strain evidence="3 4">DSM 4140</strain>
    </source>
</reference>
<sequence>MDEFLDRIKDCNKIALLVPNFASYSGDARVVELQAKDLRSLGKDVDIITFHQEIDSDLSVIEIGMPKYLFWQRIYRLIFPIDFIKINNVLKDLKDYDLIISHLYPMNWLADLAKKHHGTKYIYWYHGIPTPSLQPYLYERIYLKLFIWATKITIQNADLVVSVSKSARDEVKGYTGLDSIVIYNKTDLLRFNKQVDGTKIRERYNLGDAPVILNVGRVCPPKGADLLIRAFNLLKKRVPEAKLIIIGKPTYPYYMEELKKMADSSVIFAGFVSDEELPYYYAACDVYATGSLWEANNVPVLEAQASGKPIVAFDFNFFAEELGDNDILVDRGNVEKFAEACILKLRELGRVA</sequence>
<accession>J1L125</accession>
<keyword evidence="3" id="KW-0808">Transferase</keyword>